<dbReference type="AlphaFoldDB" id="A0A151MC22"/>
<protein>
    <submittedName>
        <fullName evidence="1">Uncharacterized protein</fullName>
    </submittedName>
</protein>
<dbReference type="Proteomes" id="UP000050525">
    <property type="component" value="Unassembled WGS sequence"/>
</dbReference>
<gene>
    <name evidence="1" type="ORF">Y1Q_0000673</name>
</gene>
<name>A0A151MC22_ALLMI</name>
<sequence>MVFWLDSASTKIVCNPCEQILPELGSVCDVSLFGSMQPPLDSKNYCNFMDKLPIYGDSHHVPLPRPFGGDPFVTFHVYPETPPQVACSEDLKRSRISEAVLTRFNTLYNW</sequence>
<organism evidence="1 2">
    <name type="scientific">Alligator mississippiensis</name>
    <name type="common">American alligator</name>
    <dbReference type="NCBI Taxonomy" id="8496"/>
    <lineage>
        <taxon>Eukaryota</taxon>
        <taxon>Metazoa</taxon>
        <taxon>Chordata</taxon>
        <taxon>Craniata</taxon>
        <taxon>Vertebrata</taxon>
        <taxon>Euteleostomi</taxon>
        <taxon>Archelosauria</taxon>
        <taxon>Archosauria</taxon>
        <taxon>Crocodylia</taxon>
        <taxon>Alligatoridae</taxon>
        <taxon>Alligatorinae</taxon>
        <taxon>Alligator</taxon>
    </lineage>
</organism>
<evidence type="ECO:0000313" key="1">
    <source>
        <dbReference type="EMBL" id="KYO22051.1"/>
    </source>
</evidence>
<comment type="caution">
    <text evidence="1">The sequence shown here is derived from an EMBL/GenBank/DDBJ whole genome shotgun (WGS) entry which is preliminary data.</text>
</comment>
<dbReference type="STRING" id="8496.A0A151MC22"/>
<reference evidence="1 2" key="1">
    <citation type="journal article" date="2012" name="Genome Biol.">
        <title>Sequencing three crocodilian genomes to illuminate the evolution of archosaurs and amniotes.</title>
        <authorList>
            <person name="St John J.A."/>
            <person name="Braun E.L."/>
            <person name="Isberg S.R."/>
            <person name="Miles L.G."/>
            <person name="Chong A.Y."/>
            <person name="Gongora J."/>
            <person name="Dalzell P."/>
            <person name="Moran C."/>
            <person name="Bed'hom B."/>
            <person name="Abzhanov A."/>
            <person name="Burgess S.C."/>
            <person name="Cooksey A.M."/>
            <person name="Castoe T.A."/>
            <person name="Crawford N.G."/>
            <person name="Densmore L.D."/>
            <person name="Drew J.C."/>
            <person name="Edwards S.V."/>
            <person name="Faircloth B.C."/>
            <person name="Fujita M.K."/>
            <person name="Greenwold M.J."/>
            <person name="Hoffmann F.G."/>
            <person name="Howard J.M."/>
            <person name="Iguchi T."/>
            <person name="Janes D.E."/>
            <person name="Khan S.Y."/>
            <person name="Kohno S."/>
            <person name="de Koning A.J."/>
            <person name="Lance S.L."/>
            <person name="McCarthy F.M."/>
            <person name="McCormack J.E."/>
            <person name="Merchant M.E."/>
            <person name="Peterson D.G."/>
            <person name="Pollock D.D."/>
            <person name="Pourmand N."/>
            <person name="Raney B.J."/>
            <person name="Roessler K.A."/>
            <person name="Sanford J.R."/>
            <person name="Sawyer R.H."/>
            <person name="Schmidt C.J."/>
            <person name="Triplett E.W."/>
            <person name="Tuberville T.D."/>
            <person name="Venegas-Anaya M."/>
            <person name="Howard J.T."/>
            <person name="Jarvis E.D."/>
            <person name="Guillette L.J.Jr."/>
            <person name="Glenn T.C."/>
            <person name="Green R.E."/>
            <person name="Ray D.A."/>
        </authorList>
    </citation>
    <scope>NUCLEOTIDE SEQUENCE [LARGE SCALE GENOMIC DNA]</scope>
    <source>
        <strain evidence="1">KSC_2009_1</strain>
    </source>
</reference>
<dbReference type="EMBL" id="AKHW03006283">
    <property type="protein sequence ID" value="KYO22051.1"/>
    <property type="molecule type" value="Genomic_DNA"/>
</dbReference>
<proteinExistence type="predicted"/>
<keyword evidence="2" id="KW-1185">Reference proteome</keyword>
<accession>A0A151MC22</accession>
<evidence type="ECO:0000313" key="2">
    <source>
        <dbReference type="Proteomes" id="UP000050525"/>
    </source>
</evidence>